<dbReference type="SFLD" id="SFLDF00273">
    <property type="entry name" value="(dimethylallyl)adenosine_tRNA"/>
    <property type="match status" value="1"/>
</dbReference>
<dbReference type="PROSITE" id="PS01278">
    <property type="entry name" value="MTTASE_RADICAL"/>
    <property type="match status" value="1"/>
</dbReference>
<comment type="caution">
    <text evidence="17">The sequence shown here is derived from an EMBL/GenBank/DDBJ whole genome shotgun (WGS) entry which is preliminary data.</text>
</comment>
<evidence type="ECO:0000256" key="5">
    <source>
        <dbReference type="ARBA" id="ARBA00022691"/>
    </source>
</evidence>
<dbReference type="PANTHER" id="PTHR43020:SF2">
    <property type="entry name" value="MITOCHONDRIAL TRNA METHYLTHIOTRANSFERASE CDK5RAP1"/>
    <property type="match status" value="1"/>
</dbReference>
<dbReference type="PROSITE" id="PS51918">
    <property type="entry name" value="RADICAL_SAM"/>
    <property type="match status" value="1"/>
</dbReference>
<dbReference type="EC" id="2.8.4.3" evidence="9 13"/>
<feature type="binding site" evidence="13">
    <location>
        <position position="50"/>
    </location>
    <ligand>
        <name>[4Fe-4S] cluster</name>
        <dbReference type="ChEBI" id="CHEBI:49883"/>
        <label>1</label>
    </ligand>
</feature>
<dbReference type="Pfam" id="PF01938">
    <property type="entry name" value="TRAM"/>
    <property type="match status" value="1"/>
</dbReference>
<dbReference type="PROSITE" id="PS50926">
    <property type="entry name" value="TRAM"/>
    <property type="match status" value="1"/>
</dbReference>
<feature type="binding site" evidence="13">
    <location>
        <position position="156"/>
    </location>
    <ligand>
        <name>[4Fe-4S] cluster</name>
        <dbReference type="ChEBI" id="CHEBI:49883"/>
        <label>2</label>
        <note>4Fe-4S-S-AdoMet</note>
    </ligand>
</feature>
<proteinExistence type="inferred from homology"/>
<dbReference type="Pfam" id="PF04055">
    <property type="entry name" value="Radical_SAM"/>
    <property type="match status" value="1"/>
</dbReference>
<comment type="cofactor">
    <cofactor evidence="13">
        <name>[4Fe-4S] cluster</name>
        <dbReference type="ChEBI" id="CHEBI:49883"/>
    </cofactor>
    <text evidence="13">Binds 2 [4Fe-4S] clusters. One cluster is coordinated with 3 cysteines and an exchangeable S-adenosyl-L-methionine.</text>
</comment>
<evidence type="ECO:0000259" key="16">
    <source>
        <dbReference type="PROSITE" id="PS51918"/>
    </source>
</evidence>
<evidence type="ECO:0000256" key="9">
    <source>
        <dbReference type="ARBA" id="ARBA00033765"/>
    </source>
</evidence>
<organism evidence="17">
    <name type="scientific">Desulfobacca acetoxidans</name>
    <dbReference type="NCBI Taxonomy" id="60893"/>
    <lineage>
        <taxon>Bacteria</taxon>
        <taxon>Pseudomonadati</taxon>
        <taxon>Thermodesulfobacteriota</taxon>
        <taxon>Desulfobaccia</taxon>
        <taxon>Desulfobaccales</taxon>
        <taxon>Desulfobaccaceae</taxon>
        <taxon>Desulfobacca</taxon>
    </lineage>
</organism>
<comment type="subcellular location">
    <subcellularLocation>
        <location evidence="13">Cytoplasm</location>
    </subcellularLocation>
</comment>
<evidence type="ECO:0000256" key="13">
    <source>
        <dbReference type="HAMAP-Rule" id="MF_01864"/>
    </source>
</evidence>
<dbReference type="Pfam" id="PF00919">
    <property type="entry name" value="UPF0004"/>
    <property type="match status" value="1"/>
</dbReference>
<evidence type="ECO:0000259" key="15">
    <source>
        <dbReference type="PROSITE" id="PS51449"/>
    </source>
</evidence>
<dbReference type="FunFam" id="3.40.50.12160:FF:000003">
    <property type="entry name" value="CDK5 regulatory subunit-associated protein 1"/>
    <property type="match status" value="1"/>
</dbReference>
<feature type="binding site" evidence="13">
    <location>
        <position position="160"/>
    </location>
    <ligand>
        <name>[4Fe-4S] cluster</name>
        <dbReference type="ChEBI" id="CHEBI:49883"/>
        <label>2</label>
        <note>4Fe-4S-S-AdoMet</note>
    </ligand>
</feature>
<gene>
    <name evidence="13 17" type="primary">miaB</name>
    <name evidence="17" type="ORF">ENW96_07430</name>
</gene>
<dbReference type="InterPro" id="IPR006638">
    <property type="entry name" value="Elp3/MiaA/NifB-like_rSAM"/>
</dbReference>
<dbReference type="GO" id="GO:0005829">
    <property type="term" value="C:cytosol"/>
    <property type="evidence" value="ECO:0007669"/>
    <property type="project" value="TreeGrafter"/>
</dbReference>
<dbReference type="InterPro" id="IPR013848">
    <property type="entry name" value="Methylthiotransferase_N"/>
</dbReference>
<dbReference type="InterPro" id="IPR007197">
    <property type="entry name" value="rSAM"/>
</dbReference>
<dbReference type="Gene3D" id="3.80.30.20">
    <property type="entry name" value="tm_1862 like domain"/>
    <property type="match status" value="1"/>
</dbReference>
<dbReference type="FunFam" id="3.80.30.20:FF:000001">
    <property type="entry name" value="tRNA-2-methylthio-N(6)-dimethylallyladenosine synthase 2"/>
    <property type="match status" value="1"/>
</dbReference>
<feature type="domain" description="MTTase N-terminal" evidence="15">
    <location>
        <begin position="6"/>
        <end position="121"/>
    </location>
</feature>
<feature type="binding site" evidence="13">
    <location>
        <position position="163"/>
    </location>
    <ligand>
        <name>[4Fe-4S] cluster</name>
        <dbReference type="ChEBI" id="CHEBI:49883"/>
        <label>2</label>
        <note>4Fe-4S-S-AdoMet</note>
    </ligand>
</feature>
<evidence type="ECO:0000256" key="7">
    <source>
        <dbReference type="ARBA" id="ARBA00023004"/>
    </source>
</evidence>
<name>A0A7C3Z187_9BACT</name>
<comment type="subunit">
    <text evidence="13">Monomer.</text>
</comment>
<sequence>MSRPKKKVYIKTFGCQMNVADSEQMAQVLAREYVLTDRPDDADLYLINTCAIRKKSEEKVRSLLGSLKALKKKRPWMILGVGGCVAQQEGERLLAAVPHLDLVFGTHGVYRLPELVRRASSRRQVDVALNEGFPPALPRRWQPGSAQALVTIMQGCNNFCSFCVVPYVRGRECSRPSGEIVAEVEDFLAAGGKEVTLLGQNVNSYGRGLDEPITFPQLLRKLAALPGLARLRFATSHPKDLSDELIDLFGELDPLCEHLHLPLQSGSNRILAAMNRSYTREQYLDRVARLRRLSPGISLSTDLIVGFPGETEADFQDTLDLVEQVGFQQAFCFKYSPRPQTAAATLPDQVPADVKADRLARLLRLQDSITLAAHQRLVGQVREVLVEGGSKRSDAQLSGRLRTNQVVNFSGPRELVGRLVTVEITEAHPHSLKGRWVAEPSRGNRRLAEGAPRRLSC</sequence>
<keyword evidence="5 13" id="KW-0949">S-adenosyl-L-methionine</keyword>
<dbReference type="AlphaFoldDB" id="A0A7C3Z187"/>
<evidence type="ECO:0000256" key="1">
    <source>
        <dbReference type="ARBA" id="ARBA00003234"/>
    </source>
</evidence>
<comment type="similarity">
    <text evidence="13">Belongs to the methylthiotransferase family. MiaB subfamily.</text>
</comment>
<dbReference type="EMBL" id="DTMF01000184">
    <property type="protein sequence ID" value="HGF34207.1"/>
    <property type="molecule type" value="Genomic_DNA"/>
</dbReference>
<dbReference type="GO" id="GO:0051539">
    <property type="term" value="F:4 iron, 4 sulfur cluster binding"/>
    <property type="evidence" value="ECO:0007669"/>
    <property type="project" value="UniProtKB-UniRule"/>
</dbReference>
<keyword evidence="8 13" id="KW-0411">Iron-sulfur</keyword>
<keyword evidence="4 13" id="KW-0808">Transferase</keyword>
<keyword evidence="13" id="KW-0819">tRNA processing</keyword>
<dbReference type="PANTHER" id="PTHR43020">
    <property type="entry name" value="CDK5 REGULATORY SUBUNIT-ASSOCIATED PROTEIN 1"/>
    <property type="match status" value="1"/>
</dbReference>
<dbReference type="PROSITE" id="PS51449">
    <property type="entry name" value="MTTASE_N"/>
    <property type="match status" value="1"/>
</dbReference>
<dbReference type="InterPro" id="IPR020612">
    <property type="entry name" value="Methylthiotransferase_CS"/>
</dbReference>
<dbReference type="NCBIfam" id="TIGR00089">
    <property type="entry name" value="MiaB/RimO family radical SAM methylthiotransferase"/>
    <property type="match status" value="1"/>
</dbReference>
<dbReference type="Gene3D" id="3.40.50.12160">
    <property type="entry name" value="Methylthiotransferase, N-terminal domain"/>
    <property type="match status" value="1"/>
</dbReference>
<dbReference type="InterPro" id="IPR005839">
    <property type="entry name" value="Methylthiotransferase"/>
</dbReference>
<evidence type="ECO:0000256" key="11">
    <source>
        <dbReference type="ARBA" id="ARBA00080698"/>
    </source>
</evidence>
<dbReference type="SUPFAM" id="SSF102114">
    <property type="entry name" value="Radical SAM enzymes"/>
    <property type="match status" value="1"/>
</dbReference>
<evidence type="ECO:0000256" key="4">
    <source>
        <dbReference type="ARBA" id="ARBA00022679"/>
    </source>
</evidence>
<evidence type="ECO:0000256" key="2">
    <source>
        <dbReference type="ARBA" id="ARBA00022485"/>
    </source>
</evidence>
<accession>A0A7C3Z187</accession>
<evidence type="ECO:0000313" key="17">
    <source>
        <dbReference type="EMBL" id="HGF34207.1"/>
    </source>
</evidence>
<dbReference type="InterPro" id="IPR058240">
    <property type="entry name" value="rSAM_sf"/>
</dbReference>
<protein>
    <recommendedName>
        <fullName evidence="10 13">tRNA-2-methylthio-N(6)-dimethylallyladenosine synthase</fullName>
        <ecNumber evidence="9 13">2.8.4.3</ecNumber>
    </recommendedName>
    <alternativeName>
        <fullName evidence="12 13">(Dimethylallyl)adenosine tRNA methylthiotransferase MiaB</fullName>
    </alternativeName>
    <alternativeName>
        <fullName evidence="11 13">tRNA-i(6)A37 methylthiotransferase</fullName>
    </alternativeName>
</protein>
<feature type="binding site" evidence="13">
    <location>
        <position position="15"/>
    </location>
    <ligand>
        <name>[4Fe-4S] cluster</name>
        <dbReference type="ChEBI" id="CHEBI:49883"/>
        <label>1</label>
    </ligand>
</feature>
<dbReference type="InterPro" id="IPR006463">
    <property type="entry name" value="MiaB_methiolase"/>
</dbReference>
<evidence type="ECO:0000259" key="14">
    <source>
        <dbReference type="PROSITE" id="PS50926"/>
    </source>
</evidence>
<comment type="catalytic activity">
    <reaction evidence="13">
        <text>N(6)-dimethylallyladenosine(37) in tRNA + (sulfur carrier)-SH + AH2 + 2 S-adenosyl-L-methionine = 2-methylsulfanyl-N(6)-dimethylallyladenosine(37) in tRNA + (sulfur carrier)-H + 5'-deoxyadenosine + L-methionine + A + S-adenosyl-L-homocysteine + 2 H(+)</text>
        <dbReference type="Rhea" id="RHEA:37067"/>
        <dbReference type="Rhea" id="RHEA-COMP:10375"/>
        <dbReference type="Rhea" id="RHEA-COMP:10376"/>
        <dbReference type="Rhea" id="RHEA-COMP:14737"/>
        <dbReference type="Rhea" id="RHEA-COMP:14739"/>
        <dbReference type="ChEBI" id="CHEBI:13193"/>
        <dbReference type="ChEBI" id="CHEBI:15378"/>
        <dbReference type="ChEBI" id="CHEBI:17319"/>
        <dbReference type="ChEBI" id="CHEBI:17499"/>
        <dbReference type="ChEBI" id="CHEBI:29917"/>
        <dbReference type="ChEBI" id="CHEBI:57844"/>
        <dbReference type="ChEBI" id="CHEBI:57856"/>
        <dbReference type="ChEBI" id="CHEBI:59789"/>
        <dbReference type="ChEBI" id="CHEBI:64428"/>
        <dbReference type="ChEBI" id="CHEBI:74415"/>
        <dbReference type="ChEBI" id="CHEBI:74417"/>
        <dbReference type="EC" id="2.8.4.3"/>
    </reaction>
</comment>
<keyword evidence="6 13" id="KW-0479">Metal-binding</keyword>
<dbReference type="InterPro" id="IPR002792">
    <property type="entry name" value="TRAM_dom"/>
</dbReference>
<comment type="function">
    <text evidence="1 13">Catalyzes the methylthiolation of N6-(dimethylallyl)adenosine (i(6)A), leading to the formation of 2-methylthio-N6-(dimethylallyl)adenosine (ms(2)i(6)A) at position 37 in tRNAs that read codons beginning with uridine.</text>
</comment>
<keyword evidence="3 13" id="KW-0963">Cytoplasm</keyword>
<evidence type="ECO:0000256" key="10">
    <source>
        <dbReference type="ARBA" id="ARBA00068570"/>
    </source>
</evidence>
<evidence type="ECO:0000256" key="3">
    <source>
        <dbReference type="ARBA" id="ARBA00022490"/>
    </source>
</evidence>
<feature type="binding site" evidence="13">
    <location>
        <position position="84"/>
    </location>
    <ligand>
        <name>[4Fe-4S] cluster</name>
        <dbReference type="ChEBI" id="CHEBI:49883"/>
        <label>1</label>
    </ligand>
</feature>
<dbReference type="InterPro" id="IPR023404">
    <property type="entry name" value="rSAM_horseshoe"/>
</dbReference>
<evidence type="ECO:0000256" key="12">
    <source>
        <dbReference type="ARBA" id="ARBA00081141"/>
    </source>
</evidence>
<evidence type="ECO:0000256" key="6">
    <source>
        <dbReference type="ARBA" id="ARBA00022723"/>
    </source>
</evidence>
<dbReference type="GO" id="GO:0046872">
    <property type="term" value="F:metal ion binding"/>
    <property type="evidence" value="ECO:0007669"/>
    <property type="project" value="UniProtKB-KW"/>
</dbReference>
<keyword evidence="2 13" id="KW-0004">4Fe-4S</keyword>
<keyword evidence="7 13" id="KW-0408">Iron</keyword>
<feature type="domain" description="Radical SAM core" evidence="16">
    <location>
        <begin position="142"/>
        <end position="372"/>
    </location>
</feature>
<dbReference type="GO" id="GO:0035597">
    <property type="term" value="F:tRNA-2-methylthio-N(6)-dimethylallyladenosine(37) synthase activity"/>
    <property type="evidence" value="ECO:0007669"/>
    <property type="project" value="UniProtKB-EC"/>
</dbReference>
<dbReference type="SFLD" id="SFLDG01082">
    <property type="entry name" value="B12-binding_domain_containing"/>
    <property type="match status" value="1"/>
</dbReference>
<dbReference type="InterPro" id="IPR038135">
    <property type="entry name" value="Methylthiotransferase_N_sf"/>
</dbReference>
<dbReference type="SMART" id="SM00729">
    <property type="entry name" value="Elp3"/>
    <property type="match status" value="1"/>
</dbReference>
<dbReference type="CDD" id="cd01335">
    <property type="entry name" value="Radical_SAM"/>
    <property type="match status" value="1"/>
</dbReference>
<dbReference type="SFLD" id="SFLDS00029">
    <property type="entry name" value="Radical_SAM"/>
    <property type="match status" value="1"/>
</dbReference>
<evidence type="ECO:0000256" key="8">
    <source>
        <dbReference type="ARBA" id="ARBA00023014"/>
    </source>
</evidence>
<dbReference type="HAMAP" id="MF_01864">
    <property type="entry name" value="tRNA_metthiotr_MiaB"/>
    <property type="match status" value="1"/>
</dbReference>
<dbReference type="SFLD" id="SFLDG01061">
    <property type="entry name" value="methylthiotransferase"/>
    <property type="match status" value="1"/>
</dbReference>
<feature type="domain" description="TRAM" evidence="14">
    <location>
        <begin position="375"/>
        <end position="438"/>
    </location>
</feature>
<reference evidence="17" key="1">
    <citation type="journal article" date="2020" name="mSystems">
        <title>Genome- and Community-Level Interaction Insights into Carbon Utilization and Element Cycling Functions of Hydrothermarchaeota in Hydrothermal Sediment.</title>
        <authorList>
            <person name="Zhou Z."/>
            <person name="Liu Y."/>
            <person name="Xu W."/>
            <person name="Pan J."/>
            <person name="Luo Z.H."/>
            <person name="Li M."/>
        </authorList>
    </citation>
    <scope>NUCLEOTIDE SEQUENCE [LARGE SCALE GENOMIC DNA]</scope>
    <source>
        <strain evidence="17">SpSt-897</strain>
    </source>
</reference>
<dbReference type="NCBIfam" id="TIGR01574">
    <property type="entry name" value="miaB-methiolase"/>
    <property type="match status" value="1"/>
</dbReference>